<organism evidence="1 2">
    <name type="scientific">Peribacillus asahii</name>
    <dbReference type="NCBI Taxonomy" id="228899"/>
    <lineage>
        <taxon>Bacteria</taxon>
        <taxon>Bacillati</taxon>
        <taxon>Bacillota</taxon>
        <taxon>Bacilli</taxon>
        <taxon>Bacillales</taxon>
        <taxon>Bacillaceae</taxon>
        <taxon>Peribacillus</taxon>
    </lineage>
</organism>
<gene>
    <name evidence="1" type="ORF">BAOM_3315</name>
</gene>
<dbReference type="Proteomes" id="UP000283095">
    <property type="component" value="Chromosome"/>
</dbReference>
<dbReference type="EMBL" id="CP026095">
    <property type="protein sequence ID" value="AZV43924.1"/>
    <property type="molecule type" value="Genomic_DNA"/>
</dbReference>
<proteinExistence type="predicted"/>
<reference evidence="1 2" key="1">
    <citation type="submission" date="2018-01" db="EMBL/GenBank/DDBJ databases">
        <title>Bacillus asahii Genome sequencing and assembly.</title>
        <authorList>
            <person name="Jiang H."/>
            <person name="Feng Y."/>
            <person name="Zhao F."/>
            <person name="Lin X."/>
        </authorList>
    </citation>
    <scope>NUCLEOTIDE SEQUENCE [LARGE SCALE GENOMIC DNA]</scope>
    <source>
        <strain evidence="1 2">OM18</strain>
    </source>
</reference>
<protein>
    <submittedName>
        <fullName evidence="1">Uncharacterized protein</fullName>
    </submittedName>
</protein>
<name>A0A3Q9RQC9_9BACI</name>
<dbReference type="AlphaFoldDB" id="A0A3Q9RQC9"/>
<accession>A0A3Q9RQC9</accession>
<dbReference type="KEGG" id="pasa:BAOM_3315"/>
<evidence type="ECO:0000313" key="1">
    <source>
        <dbReference type="EMBL" id="AZV43924.1"/>
    </source>
</evidence>
<evidence type="ECO:0000313" key="2">
    <source>
        <dbReference type="Proteomes" id="UP000283095"/>
    </source>
</evidence>
<sequence length="43" mass="5218">MSYFIEMKNNRQFFSDLEILTRLLHLRGRLLGISLPVHIIYRI</sequence>